<feature type="transmembrane region" description="Helical" evidence="1">
    <location>
        <begin position="128"/>
        <end position="148"/>
    </location>
</feature>
<reference evidence="2 3" key="1">
    <citation type="submission" date="2019-03" db="EMBL/GenBank/DDBJ databases">
        <authorList>
            <person name="Jensen L."/>
            <person name="Storgaard J."/>
            <person name="Sulaj E."/>
            <person name="Schramm A."/>
            <person name="Marshall I.P.G."/>
        </authorList>
    </citation>
    <scope>NUCLEOTIDE SEQUENCE [LARGE SCALE GENOMIC DNA]</scope>
    <source>
        <strain evidence="2 3">2017H2G3</strain>
    </source>
</reference>
<feature type="transmembrane region" description="Helical" evidence="1">
    <location>
        <begin position="63"/>
        <end position="85"/>
    </location>
</feature>
<organism evidence="2 3">
    <name type="scientific">Cytobacillus praedii</name>
    <dbReference type="NCBI Taxonomy" id="1742358"/>
    <lineage>
        <taxon>Bacteria</taxon>
        <taxon>Bacillati</taxon>
        <taxon>Bacillota</taxon>
        <taxon>Bacilli</taxon>
        <taxon>Bacillales</taxon>
        <taxon>Bacillaceae</taxon>
        <taxon>Cytobacillus</taxon>
    </lineage>
</organism>
<dbReference type="STRING" id="1742358.GCA_001439605_02616"/>
<name>A0A4R1AXG6_9BACI</name>
<keyword evidence="3" id="KW-1185">Reference proteome</keyword>
<proteinExistence type="predicted"/>
<evidence type="ECO:0000313" key="2">
    <source>
        <dbReference type="EMBL" id="TCJ02297.1"/>
    </source>
</evidence>
<dbReference type="RefSeq" id="WP_131237915.1">
    <property type="nucleotide sequence ID" value="NZ_SJTH01000035.1"/>
</dbReference>
<protein>
    <submittedName>
        <fullName evidence="2">Uncharacterized protein</fullName>
    </submittedName>
</protein>
<dbReference type="Proteomes" id="UP000293846">
    <property type="component" value="Unassembled WGS sequence"/>
</dbReference>
<keyword evidence="1" id="KW-1133">Transmembrane helix</keyword>
<evidence type="ECO:0000313" key="3">
    <source>
        <dbReference type="Proteomes" id="UP000293846"/>
    </source>
</evidence>
<feature type="transmembrane region" description="Helical" evidence="1">
    <location>
        <begin position="7"/>
        <end position="24"/>
    </location>
</feature>
<evidence type="ECO:0000256" key="1">
    <source>
        <dbReference type="SAM" id="Phobius"/>
    </source>
</evidence>
<dbReference type="OrthoDB" id="1683771at2"/>
<dbReference type="EMBL" id="SJTH01000035">
    <property type="protein sequence ID" value="TCJ02297.1"/>
    <property type="molecule type" value="Genomic_DNA"/>
</dbReference>
<keyword evidence="1" id="KW-0812">Transmembrane</keyword>
<accession>A0A4R1AXG6</accession>
<feature type="transmembrane region" description="Helical" evidence="1">
    <location>
        <begin position="30"/>
        <end position="51"/>
    </location>
</feature>
<sequence length="167" mass="19454">MFNYNKKLIFSLAMVIIPWLSVPFMGKNSFFRFLPVASFTNLFISLLSVIANKKKWWINKNPLSPGLVDFTYILGPFFVATLWIFKFTYGKFPKYLITNIVLDVINAYPFAQMWENIGIFKLKKMNHIVWYFICVGFAIVIYGFQYIIEKTIRKASTSVAVSGKIKE</sequence>
<dbReference type="AlphaFoldDB" id="A0A4R1AXG6"/>
<gene>
    <name evidence="2" type="ORF">E0Y62_19860</name>
</gene>
<keyword evidence="1" id="KW-0472">Membrane</keyword>
<comment type="caution">
    <text evidence="2">The sequence shown here is derived from an EMBL/GenBank/DDBJ whole genome shotgun (WGS) entry which is preliminary data.</text>
</comment>